<feature type="transmembrane region" description="Helical" evidence="1">
    <location>
        <begin position="46"/>
        <end position="66"/>
    </location>
</feature>
<gene>
    <name evidence="2" type="ORF">GPA10_37070</name>
</gene>
<comment type="caution">
    <text evidence="2">The sequence shown here is derived from an EMBL/GenBank/DDBJ whole genome shotgun (WGS) entry which is preliminary data.</text>
</comment>
<dbReference type="EMBL" id="WPNZ01000031">
    <property type="protein sequence ID" value="MVO90216.1"/>
    <property type="molecule type" value="Genomic_DNA"/>
</dbReference>
<reference evidence="2 3" key="1">
    <citation type="submission" date="2019-11" db="EMBL/GenBank/DDBJ databases">
        <title>Streptomyces typhae sp. nov., a novel endophytic actinomycete isolated from the root of cattail pollen (Typha angustifolia L.).</title>
        <authorList>
            <person name="Peng C."/>
        </authorList>
    </citation>
    <scope>NUCLEOTIDE SEQUENCE [LARGE SCALE GENOMIC DNA]</scope>
    <source>
        <strain evidence="3">p1417</strain>
    </source>
</reference>
<evidence type="ECO:0000313" key="3">
    <source>
        <dbReference type="Proteomes" id="UP000483802"/>
    </source>
</evidence>
<sequence>MKVSRWRRIAHRIRQTTTHTTRTLTHRGHRTRQWAHARRRPALGQLLRGICFGCGSSLVTLFIFWLTHH</sequence>
<evidence type="ECO:0000313" key="2">
    <source>
        <dbReference type="EMBL" id="MVO90216.1"/>
    </source>
</evidence>
<keyword evidence="1" id="KW-1133">Transmembrane helix</keyword>
<proteinExistence type="predicted"/>
<keyword evidence="1" id="KW-0472">Membrane</keyword>
<accession>A0A6L6X8S8</accession>
<evidence type="ECO:0000256" key="1">
    <source>
        <dbReference type="SAM" id="Phobius"/>
    </source>
</evidence>
<dbReference type="Proteomes" id="UP000483802">
    <property type="component" value="Unassembled WGS sequence"/>
</dbReference>
<dbReference type="RefSeq" id="WP_157169243.1">
    <property type="nucleotide sequence ID" value="NZ_WPNZ01000031.1"/>
</dbReference>
<protein>
    <submittedName>
        <fullName evidence="2">Uncharacterized protein</fullName>
    </submittedName>
</protein>
<keyword evidence="3" id="KW-1185">Reference proteome</keyword>
<keyword evidence="1" id="KW-0812">Transmembrane</keyword>
<dbReference type="AlphaFoldDB" id="A0A6L6X8S8"/>
<organism evidence="2 3">
    <name type="scientific">Streptomyces typhae</name>
    <dbReference type="NCBI Taxonomy" id="2681492"/>
    <lineage>
        <taxon>Bacteria</taxon>
        <taxon>Bacillati</taxon>
        <taxon>Actinomycetota</taxon>
        <taxon>Actinomycetes</taxon>
        <taxon>Kitasatosporales</taxon>
        <taxon>Streptomycetaceae</taxon>
        <taxon>Streptomyces</taxon>
    </lineage>
</organism>
<name>A0A6L6X8S8_9ACTN</name>